<dbReference type="SUPFAM" id="SSF50630">
    <property type="entry name" value="Acid proteases"/>
    <property type="match status" value="1"/>
</dbReference>
<dbReference type="Proteomes" id="UP000753908">
    <property type="component" value="Unassembled WGS sequence"/>
</dbReference>
<dbReference type="InterPro" id="IPR034122">
    <property type="entry name" value="Retropepsin-like_bacterial"/>
</dbReference>
<sequence>MFNGGQRFEMIVDTGASGTVITQAMADSLGIEPEGEVIADTASAKAVKFPIGKVQSIAVEDAVETNVPVAIGGSELDLGLLGQDFYGKYDVWIKKDVVEFHPR</sequence>
<gene>
    <name evidence="3" type="ORF">KME25_02040</name>
</gene>
<feature type="domain" description="Peptidase A2" evidence="2">
    <location>
        <begin position="8"/>
        <end position="85"/>
    </location>
</feature>
<organism evidence="3 4">
    <name type="scientific">Symplocastrum torsivum CPER-KK1</name>
    <dbReference type="NCBI Taxonomy" id="450513"/>
    <lineage>
        <taxon>Bacteria</taxon>
        <taxon>Bacillati</taxon>
        <taxon>Cyanobacteriota</taxon>
        <taxon>Cyanophyceae</taxon>
        <taxon>Oscillatoriophycideae</taxon>
        <taxon>Oscillatoriales</taxon>
        <taxon>Microcoleaceae</taxon>
        <taxon>Symplocastrum</taxon>
    </lineage>
</organism>
<name>A0A951PHT2_9CYAN</name>
<protein>
    <submittedName>
        <fullName evidence="3">Retroviral-like aspartic protease family protein</fullName>
    </submittedName>
</protein>
<evidence type="ECO:0000313" key="3">
    <source>
        <dbReference type="EMBL" id="MBW4543219.1"/>
    </source>
</evidence>
<evidence type="ECO:0000259" key="2">
    <source>
        <dbReference type="PROSITE" id="PS50175"/>
    </source>
</evidence>
<reference evidence="3" key="2">
    <citation type="journal article" date="2022" name="Microbiol. Resour. Announc.">
        <title>Metagenome Sequencing to Explore Phylogenomics of Terrestrial Cyanobacteria.</title>
        <authorList>
            <person name="Ward R.D."/>
            <person name="Stajich J.E."/>
            <person name="Johansen J.R."/>
            <person name="Huntemann M."/>
            <person name="Clum A."/>
            <person name="Foster B."/>
            <person name="Foster B."/>
            <person name="Roux S."/>
            <person name="Palaniappan K."/>
            <person name="Varghese N."/>
            <person name="Mukherjee S."/>
            <person name="Reddy T.B.K."/>
            <person name="Daum C."/>
            <person name="Copeland A."/>
            <person name="Chen I.A."/>
            <person name="Ivanova N.N."/>
            <person name="Kyrpides N.C."/>
            <person name="Shapiro N."/>
            <person name="Eloe-Fadrosh E.A."/>
            <person name="Pietrasiak N."/>
        </authorList>
    </citation>
    <scope>NUCLEOTIDE SEQUENCE</scope>
    <source>
        <strain evidence="3">CPER-KK1</strain>
    </source>
</reference>
<comment type="caution">
    <text evidence="3">The sequence shown here is derived from an EMBL/GenBank/DDBJ whole genome shotgun (WGS) entry which is preliminary data.</text>
</comment>
<dbReference type="InterPro" id="IPR001995">
    <property type="entry name" value="Peptidase_A2_cat"/>
</dbReference>
<dbReference type="GO" id="GO:0006508">
    <property type="term" value="P:proteolysis"/>
    <property type="evidence" value="ECO:0007669"/>
    <property type="project" value="UniProtKB-KW"/>
</dbReference>
<evidence type="ECO:0000313" key="4">
    <source>
        <dbReference type="Proteomes" id="UP000753908"/>
    </source>
</evidence>
<dbReference type="EMBL" id="JAHHIF010000002">
    <property type="protein sequence ID" value="MBW4543219.1"/>
    <property type="molecule type" value="Genomic_DNA"/>
</dbReference>
<dbReference type="Pfam" id="PF13975">
    <property type="entry name" value="gag-asp_proteas"/>
    <property type="match status" value="1"/>
</dbReference>
<dbReference type="Gene3D" id="2.40.70.10">
    <property type="entry name" value="Acid Proteases"/>
    <property type="match status" value="1"/>
</dbReference>
<dbReference type="PROSITE" id="PS50175">
    <property type="entry name" value="ASP_PROT_RETROV"/>
    <property type="match status" value="1"/>
</dbReference>
<keyword evidence="3" id="KW-0645">Protease</keyword>
<reference evidence="3" key="1">
    <citation type="submission" date="2021-05" db="EMBL/GenBank/DDBJ databases">
        <authorList>
            <person name="Pietrasiak N."/>
            <person name="Ward R."/>
            <person name="Stajich J.E."/>
            <person name="Kurbessoian T."/>
        </authorList>
    </citation>
    <scope>NUCLEOTIDE SEQUENCE</scope>
    <source>
        <strain evidence="3">CPER-KK1</strain>
    </source>
</reference>
<accession>A0A951PHT2</accession>
<keyword evidence="1" id="KW-0378">Hydrolase</keyword>
<dbReference type="AlphaFoldDB" id="A0A951PHT2"/>
<dbReference type="InterPro" id="IPR021109">
    <property type="entry name" value="Peptidase_aspartic_dom_sf"/>
</dbReference>
<dbReference type="CDD" id="cd05483">
    <property type="entry name" value="retropepsin_like_bacteria"/>
    <property type="match status" value="1"/>
</dbReference>
<dbReference type="GO" id="GO:0004190">
    <property type="term" value="F:aspartic-type endopeptidase activity"/>
    <property type="evidence" value="ECO:0007669"/>
    <property type="project" value="InterPro"/>
</dbReference>
<proteinExistence type="predicted"/>
<evidence type="ECO:0000256" key="1">
    <source>
        <dbReference type="ARBA" id="ARBA00022801"/>
    </source>
</evidence>